<dbReference type="PANTHER" id="PTHR37534">
    <property type="entry name" value="TRANSCRIPTIONAL ACTIVATOR PROTEIN UGA3"/>
    <property type="match status" value="1"/>
</dbReference>
<keyword evidence="2" id="KW-0539">Nucleus</keyword>
<gene>
    <name evidence="4" type="ORF">LTR09_012474</name>
</gene>
<dbReference type="GO" id="GO:0045944">
    <property type="term" value="P:positive regulation of transcription by RNA polymerase II"/>
    <property type="evidence" value="ECO:0007669"/>
    <property type="project" value="TreeGrafter"/>
</dbReference>
<feature type="region of interest" description="Disordered" evidence="3">
    <location>
        <begin position="141"/>
        <end position="193"/>
    </location>
</feature>
<evidence type="ECO:0000313" key="5">
    <source>
        <dbReference type="Proteomes" id="UP001271007"/>
    </source>
</evidence>
<protein>
    <recommendedName>
        <fullName evidence="6">Transcription factor domain-containing protein</fullName>
    </recommendedName>
</protein>
<keyword evidence="5" id="KW-1185">Reference proteome</keyword>
<name>A0AAJ0DA86_9PEZI</name>
<dbReference type="Pfam" id="PF11951">
    <property type="entry name" value="Fungal_trans_2"/>
    <property type="match status" value="1"/>
</dbReference>
<feature type="compositionally biased region" description="Basic and acidic residues" evidence="3">
    <location>
        <begin position="297"/>
        <end position="312"/>
    </location>
</feature>
<dbReference type="GO" id="GO:0000976">
    <property type="term" value="F:transcription cis-regulatory region binding"/>
    <property type="evidence" value="ECO:0007669"/>
    <property type="project" value="TreeGrafter"/>
</dbReference>
<dbReference type="GO" id="GO:0003700">
    <property type="term" value="F:DNA-binding transcription factor activity"/>
    <property type="evidence" value="ECO:0007669"/>
    <property type="project" value="TreeGrafter"/>
</dbReference>
<comment type="subcellular location">
    <subcellularLocation>
        <location evidence="1">Nucleus</location>
    </subcellularLocation>
</comment>
<feature type="region of interest" description="Disordered" evidence="3">
    <location>
        <begin position="297"/>
        <end position="319"/>
    </location>
</feature>
<evidence type="ECO:0000256" key="3">
    <source>
        <dbReference type="SAM" id="MobiDB-lite"/>
    </source>
</evidence>
<dbReference type="EMBL" id="JAWDJX010000124">
    <property type="protein sequence ID" value="KAK3045995.1"/>
    <property type="molecule type" value="Genomic_DNA"/>
</dbReference>
<proteinExistence type="predicted"/>
<dbReference type="Proteomes" id="UP001271007">
    <property type="component" value="Unassembled WGS sequence"/>
</dbReference>
<evidence type="ECO:0000256" key="1">
    <source>
        <dbReference type="ARBA" id="ARBA00004123"/>
    </source>
</evidence>
<feature type="compositionally biased region" description="Polar residues" evidence="3">
    <location>
        <begin position="179"/>
        <end position="188"/>
    </location>
</feature>
<dbReference type="GO" id="GO:0005634">
    <property type="term" value="C:nucleus"/>
    <property type="evidence" value="ECO:0007669"/>
    <property type="project" value="UniProtKB-SubCell"/>
</dbReference>
<sequence length="778" mass="86089">MFHQQQQWELDAAYRKGYQKGLIASNPERKVRVNLSSFSAPPDELGIPRWISISVEQSTPVSDVLAELHTRLAGCQYPFIISTVGADAKELRPEDEGTIMGLLPKYDATDLALRLNIELPEGEKLPKKSLSSRLRKVIWSSPRDARSQPAGQTSGVGSPPPSAVATPAGPDSSRHPPVSQEQVMTPSASVGEEHASLQVSLPLNYVFQDGTTNTGTEMDPLWPNLDGCSYEDLGLSDSLLLELGLQYSHQEPIMYGFQSEHGPNMGQLAPSAPSRTHAFSRDTLPMLRIQDKMVADTTRDQHTNGSSQRDETTSPGSKNSLLQTYYRLSKPGQVIGLTDESFVDYYFENVCSIFSCFDSAANPFRSLAEQTWTNSAAMYLTIQSTAIGHLANYYPYLAPLGIEKRSQAWKYLQRDLQSFRIGKVSGDTLLMTLLLLGLSSSWHQASNLGMQYLLIARDLMQRRLQGVQNRADGSPDETGSHDGFFEHALMYWEMLASFVDPVPLAPLAGQIRLPDPDRPSASSPAYAHPWTGVVPEVHFALAEIGRVLRRRRGCTPALRSPAAKSPSFAPSEGQWAKALECFLLAVEMPEDDEIHDYDDIKTPKADLTALADAYRFAGLLEIYGLYPALLEARLSSDASMFEALSPTAISMQPAYSDILLVWRVTIANHILNLTKPIPVVSGSCRLMPLLLGIAASQLRFPDASSTPDDTMAAQHSEIITTRCLIEARMLVLSRKYPQRPLIQMLDIIKEVWQRLDNGDEGAHWLEVMHEMGWQTIMG</sequence>
<dbReference type="AlphaFoldDB" id="A0AAJ0DA86"/>
<evidence type="ECO:0000256" key="2">
    <source>
        <dbReference type="ARBA" id="ARBA00023242"/>
    </source>
</evidence>
<dbReference type="InterPro" id="IPR021858">
    <property type="entry name" value="Fun_TF"/>
</dbReference>
<comment type="caution">
    <text evidence="4">The sequence shown here is derived from an EMBL/GenBank/DDBJ whole genome shotgun (WGS) entry which is preliminary data.</text>
</comment>
<accession>A0AAJ0DA86</accession>
<organism evidence="4 5">
    <name type="scientific">Extremus antarcticus</name>
    <dbReference type="NCBI Taxonomy" id="702011"/>
    <lineage>
        <taxon>Eukaryota</taxon>
        <taxon>Fungi</taxon>
        <taxon>Dikarya</taxon>
        <taxon>Ascomycota</taxon>
        <taxon>Pezizomycotina</taxon>
        <taxon>Dothideomycetes</taxon>
        <taxon>Dothideomycetidae</taxon>
        <taxon>Mycosphaerellales</taxon>
        <taxon>Extremaceae</taxon>
        <taxon>Extremus</taxon>
    </lineage>
</organism>
<evidence type="ECO:0000313" key="4">
    <source>
        <dbReference type="EMBL" id="KAK3045995.1"/>
    </source>
</evidence>
<evidence type="ECO:0008006" key="6">
    <source>
        <dbReference type="Google" id="ProtNLM"/>
    </source>
</evidence>
<dbReference type="PANTHER" id="PTHR37534:SF11">
    <property type="entry name" value="ZN(II)2CYS6 TRANSCRIPTION FACTOR (EUROFUNG)"/>
    <property type="match status" value="1"/>
</dbReference>
<reference evidence="4" key="1">
    <citation type="submission" date="2023-04" db="EMBL/GenBank/DDBJ databases">
        <title>Black Yeasts Isolated from many extreme environments.</title>
        <authorList>
            <person name="Coleine C."/>
            <person name="Stajich J.E."/>
            <person name="Selbmann L."/>
        </authorList>
    </citation>
    <scope>NUCLEOTIDE SEQUENCE</scope>
    <source>
        <strain evidence="4">CCFEE 5312</strain>
    </source>
</reference>